<dbReference type="InterPro" id="IPR009003">
    <property type="entry name" value="Peptidase_S1_PA"/>
</dbReference>
<proteinExistence type="predicted"/>
<dbReference type="Gene3D" id="2.40.10.120">
    <property type="match status" value="1"/>
</dbReference>
<feature type="transmembrane region" description="Helical" evidence="2">
    <location>
        <begin position="405"/>
        <end position="425"/>
    </location>
</feature>
<gene>
    <name evidence="3" type="ORF">EWV81_02145</name>
</gene>
<dbReference type="SUPFAM" id="SSF50494">
    <property type="entry name" value="Trypsin-like serine proteases"/>
    <property type="match status" value="1"/>
</dbReference>
<organism evidence="3 4">
    <name type="scientific">Microcystis aeruginosa Ma_SC_T_19800800_S464</name>
    <dbReference type="NCBI Taxonomy" id="2486257"/>
    <lineage>
        <taxon>Bacteria</taxon>
        <taxon>Bacillati</taxon>
        <taxon>Cyanobacteriota</taxon>
        <taxon>Cyanophyceae</taxon>
        <taxon>Oscillatoriophycideae</taxon>
        <taxon>Chroococcales</taxon>
        <taxon>Microcystaceae</taxon>
        <taxon>Microcystis</taxon>
    </lineage>
</organism>
<sequence length="681" mass="78956">MIKYVILNLEPSNDNIQCSLQIKYLSTNPLRALIFDRTIQRFYNFSYGEKFKLDYPTELINKYNNWNSKCKQFQKLGLNPGSANEDLDKCAKQLDRNLEQFNQELNKWLESVPNKVEEKIEKNFLSSLEKFLDSDTKVIFVIETEILEIQKLFWHHWKLLKKHPQISLVFGITRPKNKVKQELYVRPFNEALKVLIIFGDIPEGNIQKQKNIWEKSISICHNLGIKLELHYLEKISSQKISSLVNNGHQFEVIYFLGHNPDDEESNGQEDKRIKISENEDWSYDKFCSSINIKKIKTLKLVILNSCYSLKLAKALINEAEIPQVIAMRESIFLDFSREFLVVLLIDLLRYKFLPFALKEAQEKIEDNEDDKKWQSSASVVALLQNLNKTPWTWPNNKESRFKKNLFLYCSGFLSCLFILAIIPTLSKNRLLNLPGQINKIFPPSKAEVENVLQESTVTIKVYDPNTEKEKSSFFAGIIFAYDKKADKSHPQQDTTYYILTTAKLLENRENHQIVILTNQGRENFRNHRPITEVSQHLAIMTFNSNKTYKIAQLSKDKAALEEKVYMAAKQSPEDPSSNLNLIDSKITDLNPMEKNQTYNFFYNSFDSTIKPKAEGNPIINQDGCLIGIDLGISKLPNQNLGIGIPKDTLLEVKKLKNPQDTSISNIEESKFSFYTESCQYE</sequence>
<dbReference type="Pfam" id="PF13365">
    <property type="entry name" value="Trypsin_2"/>
    <property type="match status" value="1"/>
</dbReference>
<keyword evidence="1" id="KW-0175">Coiled coil</keyword>
<evidence type="ECO:0000256" key="2">
    <source>
        <dbReference type="SAM" id="Phobius"/>
    </source>
</evidence>
<evidence type="ECO:0008006" key="5">
    <source>
        <dbReference type="Google" id="ProtNLM"/>
    </source>
</evidence>
<reference evidence="3 4" key="1">
    <citation type="submission" date="2019-01" db="EMBL/GenBank/DDBJ databases">
        <title>Coherence of Microcystis species and biogeography revealed through population genomics.</title>
        <authorList>
            <person name="Perez-Carrascal O.M."/>
            <person name="Terrat Y."/>
            <person name="Giani A."/>
            <person name="Fortin N."/>
            <person name="Tromas N."/>
            <person name="Shapiro B.J."/>
        </authorList>
    </citation>
    <scope>NUCLEOTIDE SEQUENCE [LARGE SCALE GENOMIC DNA]</scope>
    <source>
        <strain evidence="3">Ma_SC_T_19800800_S464</strain>
    </source>
</reference>
<accession>A0A552E563</accession>
<evidence type="ECO:0000313" key="4">
    <source>
        <dbReference type="Proteomes" id="UP000319313"/>
    </source>
</evidence>
<dbReference type="EMBL" id="SFBL01000018">
    <property type="protein sequence ID" value="TRU29586.1"/>
    <property type="molecule type" value="Genomic_DNA"/>
</dbReference>
<keyword evidence="2" id="KW-1133">Transmembrane helix</keyword>
<keyword evidence="2" id="KW-0472">Membrane</keyword>
<feature type="coiled-coil region" evidence="1">
    <location>
        <begin position="84"/>
        <end position="111"/>
    </location>
</feature>
<evidence type="ECO:0000256" key="1">
    <source>
        <dbReference type="SAM" id="Coils"/>
    </source>
</evidence>
<protein>
    <recommendedName>
        <fullName evidence="5">CHAT domain-containing protein</fullName>
    </recommendedName>
</protein>
<name>A0A552E563_MICAE</name>
<keyword evidence="2" id="KW-0812">Transmembrane</keyword>
<evidence type="ECO:0000313" key="3">
    <source>
        <dbReference type="EMBL" id="TRU29586.1"/>
    </source>
</evidence>
<comment type="caution">
    <text evidence="3">The sequence shown here is derived from an EMBL/GenBank/DDBJ whole genome shotgun (WGS) entry which is preliminary data.</text>
</comment>
<dbReference type="AlphaFoldDB" id="A0A552E563"/>
<dbReference type="Proteomes" id="UP000319313">
    <property type="component" value="Unassembled WGS sequence"/>
</dbReference>